<dbReference type="CDD" id="cd05233">
    <property type="entry name" value="SDR_c"/>
    <property type="match status" value="1"/>
</dbReference>
<accession>A0A1H0EII6</accession>
<evidence type="ECO:0000313" key="3">
    <source>
        <dbReference type="EMBL" id="SDN82131.1"/>
    </source>
</evidence>
<dbReference type="AlphaFoldDB" id="A0A1H0EII6"/>
<dbReference type="GO" id="GO:0016491">
    <property type="term" value="F:oxidoreductase activity"/>
    <property type="evidence" value="ECO:0007669"/>
    <property type="project" value="UniProtKB-KW"/>
</dbReference>
<protein>
    <submittedName>
        <fullName evidence="3">NAD(P)-dependent dehydrogenase, short-chain alcohol dehydrogenase family</fullName>
    </submittedName>
</protein>
<dbReference type="FunFam" id="3.40.50.720:FF:000084">
    <property type="entry name" value="Short-chain dehydrogenase reductase"/>
    <property type="match status" value="1"/>
</dbReference>
<reference evidence="4" key="1">
    <citation type="submission" date="2016-10" db="EMBL/GenBank/DDBJ databases">
        <authorList>
            <person name="Varghese N."/>
            <person name="Submissions S."/>
        </authorList>
    </citation>
    <scope>NUCLEOTIDE SEQUENCE [LARGE SCALE GENOMIC DNA]</scope>
    <source>
        <strain evidence="4">JCM 21621</strain>
    </source>
</reference>
<organism evidence="3 4">
    <name type="scientific">Pseudomonas jinjuensis</name>
    <dbReference type="NCBI Taxonomy" id="198616"/>
    <lineage>
        <taxon>Bacteria</taxon>
        <taxon>Pseudomonadati</taxon>
        <taxon>Pseudomonadota</taxon>
        <taxon>Gammaproteobacteria</taxon>
        <taxon>Pseudomonadales</taxon>
        <taxon>Pseudomonadaceae</taxon>
        <taxon>Pseudomonas</taxon>
    </lineage>
</organism>
<name>A0A1H0EII6_9PSED</name>
<dbReference type="STRING" id="198616.SAMN05216193_105186"/>
<keyword evidence="4" id="KW-1185">Reference proteome</keyword>
<gene>
    <name evidence="3" type="ORF">SAMN05216193_105186</name>
</gene>
<evidence type="ECO:0000256" key="2">
    <source>
        <dbReference type="ARBA" id="ARBA00023002"/>
    </source>
</evidence>
<evidence type="ECO:0000313" key="4">
    <source>
        <dbReference type="Proteomes" id="UP000242957"/>
    </source>
</evidence>
<evidence type="ECO:0000256" key="1">
    <source>
        <dbReference type="ARBA" id="ARBA00006484"/>
    </source>
</evidence>
<keyword evidence="2" id="KW-0560">Oxidoreductase</keyword>
<comment type="similarity">
    <text evidence="1">Belongs to the short-chain dehydrogenases/reductases (SDR) family.</text>
</comment>
<dbReference type="InterPro" id="IPR002347">
    <property type="entry name" value="SDR_fam"/>
</dbReference>
<dbReference type="Gene3D" id="3.40.50.720">
    <property type="entry name" value="NAD(P)-binding Rossmann-like Domain"/>
    <property type="match status" value="1"/>
</dbReference>
<sequence length="252" mass="27179">MDLGLRGKKIIINGGSRGIGRAALELFADEGCDIAFFSRDAARVADTVKVLEAKGVRAFGDAFDMNDGAAYEAWLKSAVERLGGCDVFIHNASSSGAQGTMDWDMSFRLDMMGAVTGCQTLEEALTASGSGSVILMSSTAAVETFIYPQAFNAIKSAIITYGKQLSQLWAPKNIRVNMISPGPVEYPGGNWSMIREAMPELYEKTLSEMPMGRFGRVEDVARSMVFLSSPMASYITGSNLVIDGGYTKRVQF</sequence>
<dbReference type="RefSeq" id="WP_084310552.1">
    <property type="nucleotide sequence ID" value="NZ_FNIJ01000005.1"/>
</dbReference>
<dbReference type="EMBL" id="FNIJ01000005">
    <property type="protein sequence ID" value="SDN82131.1"/>
    <property type="molecule type" value="Genomic_DNA"/>
</dbReference>
<dbReference type="SUPFAM" id="SSF51735">
    <property type="entry name" value="NAD(P)-binding Rossmann-fold domains"/>
    <property type="match status" value="1"/>
</dbReference>
<dbReference type="OrthoDB" id="8959163at2"/>
<dbReference type="PANTHER" id="PTHR43943">
    <property type="entry name" value="DEHYDROGENASE/REDUCTASE (SDR FAMILY) MEMBER 4"/>
    <property type="match status" value="1"/>
</dbReference>
<dbReference type="InterPro" id="IPR036291">
    <property type="entry name" value="NAD(P)-bd_dom_sf"/>
</dbReference>
<dbReference type="Pfam" id="PF13561">
    <property type="entry name" value="adh_short_C2"/>
    <property type="match status" value="1"/>
</dbReference>
<dbReference type="PRINTS" id="PR00081">
    <property type="entry name" value="GDHRDH"/>
</dbReference>
<proteinExistence type="inferred from homology"/>
<dbReference type="Proteomes" id="UP000242957">
    <property type="component" value="Unassembled WGS sequence"/>
</dbReference>
<dbReference type="PANTHER" id="PTHR43943:SF17">
    <property type="entry name" value="3-PHENYLPROPIONATE-DIHYDRODIOL_CINNAMIC ACID-DIHYDRODIOL DEHYDROGENASE"/>
    <property type="match status" value="1"/>
</dbReference>